<evidence type="ECO:0000256" key="3">
    <source>
        <dbReference type="ARBA" id="ARBA00012593"/>
    </source>
</evidence>
<accession>A0A0C3PPR1</accession>
<evidence type="ECO:0000256" key="7">
    <source>
        <dbReference type="ARBA" id="ARBA00023326"/>
    </source>
</evidence>
<evidence type="ECO:0000256" key="4">
    <source>
        <dbReference type="ARBA" id="ARBA00022801"/>
    </source>
</evidence>
<dbReference type="PRINTS" id="PR00736">
    <property type="entry name" value="GLHYDRLASE15"/>
</dbReference>
<evidence type="ECO:0000259" key="11">
    <source>
        <dbReference type="Pfam" id="PF00723"/>
    </source>
</evidence>
<evidence type="ECO:0000256" key="2">
    <source>
        <dbReference type="ARBA" id="ARBA00006188"/>
    </source>
</evidence>
<feature type="transmembrane region" description="Helical" evidence="10">
    <location>
        <begin position="21"/>
        <end position="42"/>
    </location>
</feature>
<dbReference type="OrthoDB" id="6123450at2759"/>
<dbReference type="Pfam" id="PF00723">
    <property type="entry name" value="Glyco_hydro_15"/>
    <property type="match status" value="1"/>
</dbReference>
<keyword evidence="7" id="KW-0624">Polysaccharide degradation</keyword>
<dbReference type="PANTHER" id="PTHR31616">
    <property type="entry name" value="TREHALASE"/>
    <property type="match status" value="1"/>
</dbReference>
<dbReference type="PANTHER" id="PTHR31616:SF9">
    <property type="entry name" value="GLUCOAMYLASE, INTRACELLULAR SPORULATION-SPECIFIC"/>
    <property type="match status" value="1"/>
</dbReference>
<dbReference type="Proteomes" id="UP000054248">
    <property type="component" value="Unassembled WGS sequence"/>
</dbReference>
<evidence type="ECO:0000313" key="12">
    <source>
        <dbReference type="EMBL" id="KIO16490.1"/>
    </source>
</evidence>
<evidence type="ECO:0000256" key="10">
    <source>
        <dbReference type="SAM" id="Phobius"/>
    </source>
</evidence>
<dbReference type="EC" id="3.2.1.3" evidence="3"/>
<protein>
    <recommendedName>
        <fullName evidence="3">glucan 1,4-alpha-glucosidase</fullName>
        <ecNumber evidence="3">3.2.1.3</ecNumber>
    </recommendedName>
    <alternativeName>
        <fullName evidence="9">1,4-alpha-D-glucan glucohydrolase</fullName>
    </alternativeName>
    <alternativeName>
        <fullName evidence="8">Glucan 1,4-alpha-glucosidase</fullName>
    </alternativeName>
</protein>
<dbReference type="GO" id="GO:0000324">
    <property type="term" value="C:fungal-type vacuole"/>
    <property type="evidence" value="ECO:0007669"/>
    <property type="project" value="TreeGrafter"/>
</dbReference>
<dbReference type="InterPro" id="IPR000165">
    <property type="entry name" value="Glucoamylase"/>
</dbReference>
<dbReference type="EMBL" id="KN823553">
    <property type="protein sequence ID" value="KIO16490.1"/>
    <property type="molecule type" value="Genomic_DNA"/>
</dbReference>
<dbReference type="GO" id="GO:0000272">
    <property type="term" value="P:polysaccharide catabolic process"/>
    <property type="evidence" value="ECO:0007669"/>
    <property type="project" value="UniProtKB-KW"/>
</dbReference>
<keyword evidence="6" id="KW-0326">Glycosidase</keyword>
<reference evidence="12 13" key="1">
    <citation type="submission" date="2014-04" db="EMBL/GenBank/DDBJ databases">
        <authorList>
            <consortium name="DOE Joint Genome Institute"/>
            <person name="Kuo A."/>
            <person name="Girlanda M."/>
            <person name="Perotto S."/>
            <person name="Kohler A."/>
            <person name="Nagy L.G."/>
            <person name="Floudas D."/>
            <person name="Copeland A."/>
            <person name="Barry K.W."/>
            <person name="Cichocki N."/>
            <person name="Veneault-Fourrey C."/>
            <person name="LaButti K."/>
            <person name="Lindquist E.A."/>
            <person name="Lipzen A."/>
            <person name="Lundell T."/>
            <person name="Morin E."/>
            <person name="Murat C."/>
            <person name="Sun H."/>
            <person name="Tunlid A."/>
            <person name="Henrissat B."/>
            <person name="Grigoriev I.V."/>
            <person name="Hibbett D.S."/>
            <person name="Martin F."/>
            <person name="Nordberg H.P."/>
            <person name="Cantor M.N."/>
            <person name="Hua S.X."/>
        </authorList>
    </citation>
    <scope>NUCLEOTIDE SEQUENCE [LARGE SCALE GENOMIC DNA]</scope>
    <source>
        <strain evidence="12 13">MUT 4182</strain>
    </source>
</reference>
<keyword evidence="13" id="KW-1185">Reference proteome</keyword>
<dbReference type="AlphaFoldDB" id="A0A0C3PPR1"/>
<keyword evidence="10" id="KW-0812">Transmembrane</keyword>
<feature type="non-terminal residue" evidence="12">
    <location>
        <position position="459"/>
    </location>
</feature>
<dbReference type="SUPFAM" id="SSF48208">
    <property type="entry name" value="Six-hairpin glycosidases"/>
    <property type="match status" value="1"/>
</dbReference>
<evidence type="ECO:0000256" key="8">
    <source>
        <dbReference type="ARBA" id="ARBA00033442"/>
    </source>
</evidence>
<evidence type="ECO:0000313" key="13">
    <source>
        <dbReference type="Proteomes" id="UP000054248"/>
    </source>
</evidence>
<dbReference type="InterPro" id="IPR011613">
    <property type="entry name" value="GH15-like"/>
</dbReference>
<evidence type="ECO:0000256" key="9">
    <source>
        <dbReference type="ARBA" id="ARBA00033473"/>
    </source>
</evidence>
<comment type="similarity">
    <text evidence="2">Belongs to the glycosyl hydrolase 15 family.</text>
</comment>
<organism evidence="12 13">
    <name type="scientific">Tulasnella calospora MUT 4182</name>
    <dbReference type="NCBI Taxonomy" id="1051891"/>
    <lineage>
        <taxon>Eukaryota</taxon>
        <taxon>Fungi</taxon>
        <taxon>Dikarya</taxon>
        <taxon>Basidiomycota</taxon>
        <taxon>Agaricomycotina</taxon>
        <taxon>Agaricomycetes</taxon>
        <taxon>Cantharellales</taxon>
        <taxon>Tulasnellaceae</taxon>
        <taxon>Tulasnella</taxon>
    </lineage>
</organism>
<dbReference type="HOGENOM" id="CLU_012173_2_2_1"/>
<keyword evidence="10" id="KW-0472">Membrane</keyword>
<proteinExistence type="inferred from homology"/>
<sequence length="459" mass="50168">MAPEKGSKPNATPRKVSRRVTWGRLSLGVIAVLLYCIPQFAITRNALNSIVTNRVNQFVSLDGIADSLGLSSLGGHSAAKNPCNPSLSAWIEDEAALSWKKIFEQTGPAAGALEGFVIASPSTKEPDYLYTWTRDSAIVTSAILEKLLRTGDTALEASLRLYAYSQKSLQRVCNPSGCFEEGMHGLGEPKYNVDGTAFTGPWGRPQRDGPALRAITLVGFADYLLQRGTPQDIAFVKDHLYASDMPAESVIKADLEYVARYWKENSFDLWEEIDGHHFFTYVACLAALSRGAALATKLGDTSAAEFYSAQAFQIEGELHSFVSTKNGVVLAYKEPGQFNRTGLDAAVPLGVLISGAQGSSDWGPASDHILATLKAYVDSFRDEYKINQGEKKLAVATGRYAEDVYDGIGVSTGNPWYLTTLSVSHVIARALQYYTSTQSPIWINHINEPFWAQFDEKVH</sequence>
<gene>
    <name evidence="12" type="ORF">M407DRAFT_33871</name>
</gene>
<reference evidence="13" key="2">
    <citation type="submission" date="2015-01" db="EMBL/GenBank/DDBJ databases">
        <title>Evolutionary Origins and Diversification of the Mycorrhizal Mutualists.</title>
        <authorList>
            <consortium name="DOE Joint Genome Institute"/>
            <consortium name="Mycorrhizal Genomics Consortium"/>
            <person name="Kohler A."/>
            <person name="Kuo A."/>
            <person name="Nagy L.G."/>
            <person name="Floudas D."/>
            <person name="Copeland A."/>
            <person name="Barry K.W."/>
            <person name="Cichocki N."/>
            <person name="Veneault-Fourrey C."/>
            <person name="LaButti K."/>
            <person name="Lindquist E.A."/>
            <person name="Lipzen A."/>
            <person name="Lundell T."/>
            <person name="Morin E."/>
            <person name="Murat C."/>
            <person name="Riley R."/>
            <person name="Ohm R."/>
            <person name="Sun H."/>
            <person name="Tunlid A."/>
            <person name="Henrissat B."/>
            <person name="Grigoriev I.V."/>
            <person name="Hibbett D.S."/>
            <person name="Martin F."/>
        </authorList>
    </citation>
    <scope>NUCLEOTIDE SEQUENCE [LARGE SCALE GENOMIC DNA]</scope>
    <source>
        <strain evidence="13">MUT 4182</strain>
    </source>
</reference>
<dbReference type="InterPro" id="IPR012341">
    <property type="entry name" value="6hp_glycosidase-like_sf"/>
</dbReference>
<dbReference type="Gene3D" id="1.50.10.10">
    <property type="match status" value="1"/>
</dbReference>
<keyword evidence="4" id="KW-0378">Hydrolase</keyword>
<keyword evidence="5" id="KW-0119">Carbohydrate metabolism</keyword>
<dbReference type="GO" id="GO:0004339">
    <property type="term" value="F:glucan 1,4-alpha-glucosidase activity"/>
    <property type="evidence" value="ECO:0007669"/>
    <property type="project" value="UniProtKB-EC"/>
</dbReference>
<keyword evidence="10" id="KW-1133">Transmembrane helix</keyword>
<feature type="domain" description="GH15-like" evidence="11">
    <location>
        <begin position="109"/>
        <end position="457"/>
    </location>
</feature>
<evidence type="ECO:0000256" key="6">
    <source>
        <dbReference type="ARBA" id="ARBA00023295"/>
    </source>
</evidence>
<comment type="catalytic activity">
    <reaction evidence="1">
        <text>Hydrolysis of terminal (1-&gt;4)-linked alpha-D-glucose residues successively from non-reducing ends of the chains with release of beta-D-glucose.</text>
        <dbReference type="EC" id="3.2.1.3"/>
    </reaction>
</comment>
<evidence type="ECO:0000256" key="5">
    <source>
        <dbReference type="ARBA" id="ARBA00023277"/>
    </source>
</evidence>
<name>A0A0C3PPR1_9AGAM</name>
<dbReference type="STRING" id="1051891.A0A0C3PPR1"/>
<evidence type="ECO:0000256" key="1">
    <source>
        <dbReference type="ARBA" id="ARBA00001863"/>
    </source>
</evidence>
<dbReference type="InterPro" id="IPR008928">
    <property type="entry name" value="6-hairpin_glycosidase_sf"/>
</dbReference>